<protein>
    <submittedName>
        <fullName evidence="11">Transcription factor-like 5 protein</fullName>
    </submittedName>
</protein>
<keyword evidence="5" id="KW-0805">Transcription regulation</keyword>
<evidence type="ECO:0000256" key="4">
    <source>
        <dbReference type="ARBA" id="ARBA00022871"/>
    </source>
</evidence>
<dbReference type="GO" id="GO:0046983">
    <property type="term" value="F:protein dimerization activity"/>
    <property type="evidence" value="ECO:0007669"/>
    <property type="project" value="InterPro"/>
</dbReference>
<dbReference type="PANTHER" id="PTHR15402:SF2">
    <property type="entry name" value="TRANSCRIPTION FACTOR LIKE 5"/>
    <property type="match status" value="1"/>
</dbReference>
<dbReference type="PANTHER" id="PTHR15402">
    <property type="entry name" value="TRANSCRIPTION FACTOR-LIKE 5 PROTEIN"/>
    <property type="match status" value="1"/>
</dbReference>
<feature type="domain" description="BHLH" evidence="10">
    <location>
        <begin position="381"/>
        <end position="431"/>
    </location>
</feature>
<evidence type="ECO:0000256" key="3">
    <source>
        <dbReference type="ARBA" id="ARBA00022782"/>
    </source>
</evidence>
<keyword evidence="2" id="KW-0217">Developmental protein</keyword>
<dbReference type="SUPFAM" id="SSF47459">
    <property type="entry name" value="HLH, helix-loop-helix DNA-binding domain"/>
    <property type="match status" value="1"/>
</dbReference>
<dbReference type="GO" id="GO:0030154">
    <property type="term" value="P:cell differentiation"/>
    <property type="evidence" value="ECO:0007669"/>
    <property type="project" value="UniProtKB-KW"/>
</dbReference>
<dbReference type="Gene3D" id="4.10.280.10">
    <property type="entry name" value="Helix-loop-helix DNA-binding domain"/>
    <property type="match status" value="1"/>
</dbReference>
<dbReference type="InterPro" id="IPR039583">
    <property type="entry name" value="TCFL5/SOLH1/2"/>
</dbReference>
<feature type="region of interest" description="Disordered" evidence="9">
    <location>
        <begin position="357"/>
        <end position="392"/>
    </location>
</feature>
<feature type="compositionally biased region" description="Low complexity" evidence="9">
    <location>
        <begin position="110"/>
        <end position="121"/>
    </location>
</feature>
<keyword evidence="6" id="KW-0238">DNA-binding</keyword>
<dbReference type="SMART" id="SM00353">
    <property type="entry name" value="HLH"/>
    <property type="match status" value="1"/>
</dbReference>
<evidence type="ECO:0000313" key="11">
    <source>
        <dbReference type="Ensembl" id="ENSAMXP00000043204.1"/>
    </source>
</evidence>
<organism evidence="11 12">
    <name type="scientific">Astyanax mexicanus</name>
    <name type="common">Blind cave fish</name>
    <name type="synonym">Astyanax fasciatus mexicanus</name>
    <dbReference type="NCBI Taxonomy" id="7994"/>
    <lineage>
        <taxon>Eukaryota</taxon>
        <taxon>Metazoa</taxon>
        <taxon>Chordata</taxon>
        <taxon>Craniata</taxon>
        <taxon>Vertebrata</taxon>
        <taxon>Euteleostomi</taxon>
        <taxon>Actinopterygii</taxon>
        <taxon>Neopterygii</taxon>
        <taxon>Teleostei</taxon>
        <taxon>Ostariophysi</taxon>
        <taxon>Characiformes</taxon>
        <taxon>Characoidei</taxon>
        <taxon>Acestrorhamphidae</taxon>
        <taxon>Acestrorhamphinae</taxon>
        <taxon>Astyanax</taxon>
    </lineage>
</organism>
<evidence type="ECO:0000256" key="9">
    <source>
        <dbReference type="SAM" id="MobiDB-lite"/>
    </source>
</evidence>
<dbReference type="PROSITE" id="PS50888">
    <property type="entry name" value="BHLH"/>
    <property type="match status" value="1"/>
</dbReference>
<evidence type="ECO:0000256" key="2">
    <source>
        <dbReference type="ARBA" id="ARBA00022473"/>
    </source>
</evidence>
<dbReference type="GO" id="GO:0007283">
    <property type="term" value="P:spermatogenesis"/>
    <property type="evidence" value="ECO:0007669"/>
    <property type="project" value="UniProtKB-KW"/>
</dbReference>
<dbReference type="AlphaFoldDB" id="A0A3B1JPC3"/>
<evidence type="ECO:0000256" key="7">
    <source>
        <dbReference type="ARBA" id="ARBA00023163"/>
    </source>
</evidence>
<comment type="subcellular location">
    <subcellularLocation>
        <location evidence="1">Nucleus</location>
    </subcellularLocation>
</comment>
<evidence type="ECO:0000256" key="6">
    <source>
        <dbReference type="ARBA" id="ARBA00023125"/>
    </source>
</evidence>
<dbReference type="Ensembl" id="ENSAMXT00000033244.1">
    <property type="protein sequence ID" value="ENSAMXP00000043204.1"/>
    <property type="gene ID" value="ENSAMXG00000033631.1"/>
</dbReference>
<dbReference type="GO" id="GO:0000978">
    <property type="term" value="F:RNA polymerase II cis-regulatory region sequence-specific DNA binding"/>
    <property type="evidence" value="ECO:0007669"/>
    <property type="project" value="TreeGrafter"/>
</dbReference>
<reference evidence="11" key="3">
    <citation type="submission" date="2025-08" db="UniProtKB">
        <authorList>
            <consortium name="Ensembl"/>
        </authorList>
    </citation>
    <scope>IDENTIFICATION</scope>
</reference>
<name>A0A3B1JPC3_ASTMX</name>
<dbReference type="GeneTree" id="ENSGT00390000002821"/>
<dbReference type="InterPro" id="IPR011598">
    <property type="entry name" value="bHLH_dom"/>
</dbReference>
<dbReference type="Bgee" id="ENSAMXG00000033631">
    <property type="expression patterns" value="Expressed in testis and 2 other cell types or tissues"/>
</dbReference>
<keyword evidence="3" id="KW-0221">Differentiation</keyword>
<keyword evidence="4" id="KW-0744">Spermatogenesis</keyword>
<reference evidence="11" key="4">
    <citation type="submission" date="2025-09" db="UniProtKB">
        <authorList>
            <consortium name="Ensembl"/>
        </authorList>
    </citation>
    <scope>IDENTIFICATION</scope>
</reference>
<dbReference type="InParanoid" id="A0A3B1JPC3"/>
<feature type="region of interest" description="Disordered" evidence="9">
    <location>
        <begin position="96"/>
        <end position="135"/>
    </location>
</feature>
<keyword evidence="7" id="KW-0804">Transcription</keyword>
<keyword evidence="8" id="KW-0539">Nucleus</keyword>
<dbReference type="GO" id="GO:0000981">
    <property type="term" value="F:DNA-binding transcription factor activity, RNA polymerase II-specific"/>
    <property type="evidence" value="ECO:0007669"/>
    <property type="project" value="TreeGrafter"/>
</dbReference>
<evidence type="ECO:0000256" key="1">
    <source>
        <dbReference type="ARBA" id="ARBA00004123"/>
    </source>
</evidence>
<dbReference type="FunFam" id="4.10.280.10:FF:000057">
    <property type="entry name" value="transcription factor-like 5 protein-like"/>
    <property type="match status" value="1"/>
</dbReference>
<reference evidence="12" key="1">
    <citation type="submission" date="2013-03" db="EMBL/GenBank/DDBJ databases">
        <authorList>
            <person name="Jeffery W."/>
            <person name="Warren W."/>
            <person name="Wilson R.K."/>
        </authorList>
    </citation>
    <scope>NUCLEOTIDE SEQUENCE</scope>
    <source>
        <strain evidence="12">female</strain>
    </source>
</reference>
<keyword evidence="12" id="KW-1185">Reference proteome</keyword>
<reference evidence="12" key="2">
    <citation type="journal article" date="2014" name="Nat. Commun.">
        <title>The cavefish genome reveals candidate genes for eye loss.</title>
        <authorList>
            <person name="McGaugh S.E."/>
            <person name="Gross J.B."/>
            <person name="Aken B."/>
            <person name="Blin M."/>
            <person name="Borowsky R."/>
            <person name="Chalopin D."/>
            <person name="Hinaux H."/>
            <person name="Jeffery W.R."/>
            <person name="Keene A."/>
            <person name="Ma L."/>
            <person name="Minx P."/>
            <person name="Murphy D."/>
            <person name="O'Quin K.E."/>
            <person name="Retaux S."/>
            <person name="Rohner N."/>
            <person name="Searle S.M."/>
            <person name="Stahl B.A."/>
            <person name="Tabin C."/>
            <person name="Volff J.N."/>
            <person name="Yoshizawa M."/>
            <person name="Warren W.C."/>
        </authorList>
    </citation>
    <scope>NUCLEOTIDE SEQUENCE [LARGE SCALE GENOMIC DNA]</scope>
    <source>
        <strain evidence="12">female</strain>
    </source>
</reference>
<dbReference type="Pfam" id="PF00010">
    <property type="entry name" value="HLH"/>
    <property type="match status" value="1"/>
</dbReference>
<dbReference type="GO" id="GO:0005634">
    <property type="term" value="C:nucleus"/>
    <property type="evidence" value="ECO:0007669"/>
    <property type="project" value="UniProtKB-SubCell"/>
</dbReference>
<dbReference type="STRING" id="7994.ENSAMXP00000043204"/>
<evidence type="ECO:0000256" key="8">
    <source>
        <dbReference type="ARBA" id="ARBA00023242"/>
    </source>
</evidence>
<dbReference type="Proteomes" id="UP000018467">
    <property type="component" value="Unassembled WGS sequence"/>
</dbReference>
<dbReference type="InterPro" id="IPR036638">
    <property type="entry name" value="HLH_DNA-bd_sf"/>
</dbReference>
<proteinExistence type="predicted"/>
<accession>A0A3B1JPC3</accession>
<evidence type="ECO:0000259" key="10">
    <source>
        <dbReference type="PROSITE" id="PS50888"/>
    </source>
</evidence>
<evidence type="ECO:0000256" key="5">
    <source>
        <dbReference type="ARBA" id="ARBA00023015"/>
    </source>
</evidence>
<sequence>MSTSVACKALHVAPPVGQFISDPVGVLVAQNGSGPGAVDSAEFDLMEMTDVEYTHLQHIIQTHMDTPAADQDESVQIQPCKKRMYNLSADTAEVNLSNHQTDCSPPSPPASASCPPNTSSTLPTAEHFTFPDSNHHKPEALQEIQLVLCSNDDGEKTPNTCVEVPNSVLAKAKYAKNHSENPTDHRALPPLQLRPNPPARVCLEKRFTCSHSTDKPRKQEAPAAVINTFLSILHHSTDTHGIALLSQFKNGPKAETAAAVECAHTYGGNFLNSNVQGLGSLLEGSKQPEVILPQSLSLSFRPDNAAELLLKTPYIITAESGEQDTVNQENVSEGKSPVKRAGKHGLRALQEQAPNILHSPGNWKVDGKRSRRTGHPVEFSQRREKHNSKERDRRRRIRLCCDELNLLVPFCSPETDKASTLQWTTAFIKYIREVNGDALRQEFESTFCGKTGVRLKPSSAAAVQEITENRI</sequence>
<evidence type="ECO:0000313" key="12">
    <source>
        <dbReference type="Proteomes" id="UP000018467"/>
    </source>
</evidence>
<feature type="compositionally biased region" description="Basic residues" evidence="9">
    <location>
        <begin position="383"/>
        <end position="392"/>
    </location>
</feature>